<dbReference type="SUPFAM" id="SSF52141">
    <property type="entry name" value="Uracil-DNA glycosylase-like"/>
    <property type="match status" value="1"/>
</dbReference>
<accession>A0A0L1KBH4</accession>
<dbReference type="PATRIC" id="fig|1306953.7.peg.2320"/>
<protein>
    <submittedName>
        <fullName evidence="1">Uracil-DNA glycosylase</fullName>
    </submittedName>
</protein>
<gene>
    <name evidence="1" type="ORF">J121_2242</name>
</gene>
<proteinExistence type="predicted"/>
<dbReference type="Proteomes" id="UP000037446">
    <property type="component" value="Unassembled WGS sequence"/>
</dbReference>
<organism evidence="1 2">
    <name type="scientific">Qipengyuania citrea LAMA 915</name>
    <dbReference type="NCBI Taxonomy" id="1306953"/>
    <lineage>
        <taxon>Bacteria</taxon>
        <taxon>Pseudomonadati</taxon>
        <taxon>Pseudomonadota</taxon>
        <taxon>Alphaproteobacteria</taxon>
        <taxon>Sphingomonadales</taxon>
        <taxon>Erythrobacteraceae</taxon>
        <taxon>Qipengyuania</taxon>
    </lineage>
</organism>
<dbReference type="STRING" id="1306953.J121_2242"/>
<reference evidence="1" key="1">
    <citation type="submission" date="2015-02" db="EMBL/GenBank/DDBJ databases">
        <authorList>
            <person name="Chooi Y.-H."/>
        </authorList>
    </citation>
    <scope>NUCLEOTIDE SEQUENCE [LARGE SCALE GENOMIC DNA]</scope>
    <source>
        <strain evidence="1">LAMA 915</strain>
    </source>
</reference>
<dbReference type="Gene3D" id="3.40.470.10">
    <property type="entry name" value="Uracil-DNA glycosylase-like domain"/>
    <property type="match status" value="1"/>
</dbReference>
<dbReference type="InterPro" id="IPR036895">
    <property type="entry name" value="Uracil-DNA_glycosylase-like_sf"/>
</dbReference>
<dbReference type="EMBL" id="JYNE01000027">
    <property type="protein sequence ID" value="KNH01224.1"/>
    <property type="molecule type" value="Genomic_DNA"/>
</dbReference>
<evidence type="ECO:0000313" key="1">
    <source>
        <dbReference type="EMBL" id="KNH01224.1"/>
    </source>
</evidence>
<sequence length="261" mass="28282">MMHADPLNTRDFTALESLEGALDWWREAGVDADFADDASGWLVEPESENAVAAPPPPAPPPIQRKTALERALEQPGAPSLAIDPAALPPTLEKFREWWMTDTALAEGALDRRVPPRGVAGARLMIVLSQPFDDDGDGLLTGGAAPFCAAMLRAMGIAEHEVYFASALPAPMAMPEWDRLAAAGLGQVLRHHIALAAPQRVLLCGRAQLALFGIAPEQAREPLSVDCNGSPHALLAAPDLRNLARSAVRRENFWNRWLDWTR</sequence>
<comment type="caution">
    <text evidence="1">The sequence shown here is derived from an EMBL/GenBank/DDBJ whole genome shotgun (WGS) entry which is preliminary data.</text>
</comment>
<name>A0A0L1KBH4_9SPHN</name>
<dbReference type="AlphaFoldDB" id="A0A0L1KBH4"/>
<evidence type="ECO:0000313" key="2">
    <source>
        <dbReference type="Proteomes" id="UP000037446"/>
    </source>
</evidence>